<evidence type="ECO:0000313" key="3">
    <source>
        <dbReference type="EMBL" id="MDC7684198.1"/>
    </source>
</evidence>
<feature type="domain" description="DUF6438" evidence="2">
    <location>
        <begin position="37"/>
        <end position="143"/>
    </location>
</feature>
<accession>A0ABT5HVW5</accession>
<dbReference type="PROSITE" id="PS51257">
    <property type="entry name" value="PROKAR_LIPOPROTEIN"/>
    <property type="match status" value="1"/>
</dbReference>
<reference evidence="3 4" key="1">
    <citation type="submission" date="2023-01" db="EMBL/GenBank/DDBJ databases">
        <title>Novel species of the genus Asticcacaulis isolated from rivers.</title>
        <authorList>
            <person name="Lu H."/>
        </authorList>
    </citation>
    <scope>NUCLEOTIDE SEQUENCE [LARGE SCALE GENOMIC DNA]</scope>
    <source>
        <strain evidence="3 4">BYS171W</strain>
    </source>
</reference>
<comment type="caution">
    <text evidence="3">The sequence shown here is derived from an EMBL/GenBank/DDBJ whole genome shotgun (WGS) entry which is preliminary data.</text>
</comment>
<evidence type="ECO:0000259" key="2">
    <source>
        <dbReference type="Pfam" id="PF20033"/>
    </source>
</evidence>
<dbReference type="Proteomes" id="UP001214854">
    <property type="component" value="Unassembled WGS sequence"/>
</dbReference>
<organism evidence="3 4">
    <name type="scientific">Asticcacaulis aquaticus</name>
    <dbReference type="NCBI Taxonomy" id="2984212"/>
    <lineage>
        <taxon>Bacteria</taxon>
        <taxon>Pseudomonadati</taxon>
        <taxon>Pseudomonadota</taxon>
        <taxon>Alphaproteobacteria</taxon>
        <taxon>Caulobacterales</taxon>
        <taxon>Caulobacteraceae</taxon>
        <taxon>Asticcacaulis</taxon>
    </lineage>
</organism>
<evidence type="ECO:0000256" key="1">
    <source>
        <dbReference type="SAM" id="SignalP"/>
    </source>
</evidence>
<protein>
    <submittedName>
        <fullName evidence="3">DUF6438 domain-containing protein</fullName>
    </submittedName>
</protein>
<proteinExistence type="predicted"/>
<keyword evidence="1" id="KW-0732">Signal</keyword>
<name>A0ABT5HVW5_9CAUL</name>
<gene>
    <name evidence="3" type="ORF">PQU92_12980</name>
</gene>
<dbReference type="RefSeq" id="WP_272748652.1">
    <property type="nucleotide sequence ID" value="NZ_JAQQKX010000010.1"/>
</dbReference>
<dbReference type="EMBL" id="JAQQKX010000010">
    <property type="protein sequence ID" value="MDC7684198.1"/>
    <property type="molecule type" value="Genomic_DNA"/>
</dbReference>
<evidence type="ECO:0000313" key="4">
    <source>
        <dbReference type="Proteomes" id="UP001214854"/>
    </source>
</evidence>
<dbReference type="InterPro" id="IPR045497">
    <property type="entry name" value="DUF6438"/>
</dbReference>
<feature type="signal peptide" evidence="1">
    <location>
        <begin position="1"/>
        <end position="23"/>
    </location>
</feature>
<sequence length="173" mass="18330">MLTIRTLSFTAAGLLALGLSACATMSGDPLPTGDKETISYSVGPCFGFCPVYSVEVTSSGHLTYSGERHTAELGAKTRDAGGDAYNRVSRALAAYRPAAGTTVHTDCDQRVSDLQTYTITWTAPDGAKTTLIHDKGCRSPKNDVLNKVMEGLPTQLGIEAWTKQTTRPGVSRG</sequence>
<keyword evidence="4" id="KW-1185">Reference proteome</keyword>
<feature type="chain" id="PRO_5045132548" evidence="1">
    <location>
        <begin position="24"/>
        <end position="173"/>
    </location>
</feature>
<dbReference type="Pfam" id="PF20033">
    <property type="entry name" value="DUF6438"/>
    <property type="match status" value="1"/>
</dbReference>